<keyword evidence="3" id="KW-1185">Reference proteome</keyword>
<dbReference type="AlphaFoldDB" id="A0ABD0YKQ5"/>
<proteinExistence type="predicted"/>
<feature type="compositionally biased region" description="Low complexity" evidence="1">
    <location>
        <begin position="507"/>
        <end position="518"/>
    </location>
</feature>
<protein>
    <recommendedName>
        <fullName evidence="4">C2H2-type domain-containing protein</fullName>
    </recommendedName>
</protein>
<evidence type="ECO:0000256" key="1">
    <source>
        <dbReference type="SAM" id="MobiDB-lite"/>
    </source>
</evidence>
<feature type="compositionally biased region" description="Polar residues" evidence="1">
    <location>
        <begin position="460"/>
        <end position="481"/>
    </location>
</feature>
<dbReference type="EMBL" id="JBFDAA010000006">
    <property type="protein sequence ID" value="KAL1131855.1"/>
    <property type="molecule type" value="Genomic_DNA"/>
</dbReference>
<feature type="compositionally biased region" description="Polar residues" evidence="1">
    <location>
        <begin position="292"/>
        <end position="301"/>
    </location>
</feature>
<feature type="region of interest" description="Disordered" evidence="1">
    <location>
        <begin position="441"/>
        <end position="484"/>
    </location>
</feature>
<sequence length="916" mass="100796">MDGSRTENTLLAFAETGLYLVKLLDNLSTMNLSDTAVGHQAVDLLRILRQLNTQESAISSNSEGSSKGVSCRFKTMLVNMLEDKRGLAGRHYCEPCDLTVESLRQWKKHKCQPPHPKVTVHKCNDCGMTIRVTESKRQLYVDSIEHKITDTIARCRGIPMDKAFLIELAEGGIPRSSVIPDLPTNEARGFQDWMNNIVGPVMAMGYRCVTCSSNCMSLHQFLGHVAGHLERDSWQGIICRPCAQFILGRSDLDLIDHMMQIHIKPSLEVKTRLEPSLETSVDVAHDSRRVTTKSSSGSSQLGDGEVILVPSSSVNSTAPSTIEGNQPSNKKTLLAVSSSSVDNGNPELLTNARPSENLLPFVPSVSSNTVARLRVDKTSPSDMMTDVSSTSLDVSAPPHHVKVPQPEKKTMMQSNVSSTSPIVALLQTDGNPNEKVLQCATASNTPSQSSKKWVQEQKTVKPTASLNDGVVSSHTSGNQSLHKVAAVESATSSILAATPQTNRNRSSDSIPLVSSSSSDCNTSLHPSGNQSRDKPAYALSIPSCSSSPVSDVSSSVVISEENGFNEKFLPFLRCLTERCRIEGFIPSSKTGFYCGLCHVGTTYYGNWRSHLQLGSHLDRLKAHDGIQHMPPCKSCGLQLCAHESLIPMYMSCRQHCDLDALASVTPATTRHLRTPQTTSEIKKLTINNAQFIKENIKHDSCCTKETHEGPASVPGIFDLPKISPQEFYAVSFNKSFPLDILYIFKMGSEVEEYLKSDLEEDWTRLVGQSVSSVTVYCHSCSSSSQLSIEQALKHFKTVKHSKKRSSNRACHREKEVTMLEVIAMKARPKGNNLQFVETINRINNTYYNFSKCQNCRLVQKTDLGFSIYVMPRRNIISQPVSQQKLFDVGSLLQTNIPVQSFICYICDPNDSVASGK</sequence>
<reference evidence="2 3" key="1">
    <citation type="submission" date="2024-07" db="EMBL/GenBank/DDBJ databases">
        <title>Chromosome-level genome assembly of the water stick insect Ranatra chinensis (Heteroptera: Nepidae).</title>
        <authorList>
            <person name="Liu X."/>
        </authorList>
    </citation>
    <scope>NUCLEOTIDE SEQUENCE [LARGE SCALE GENOMIC DNA]</scope>
    <source>
        <strain evidence="2">Cailab_2021Rc</strain>
        <tissue evidence="2">Muscle</tissue>
    </source>
</reference>
<feature type="compositionally biased region" description="Polar residues" evidence="1">
    <location>
        <begin position="519"/>
        <end position="530"/>
    </location>
</feature>
<feature type="region of interest" description="Disordered" evidence="1">
    <location>
        <begin position="285"/>
        <end position="304"/>
    </location>
</feature>
<feature type="region of interest" description="Disordered" evidence="1">
    <location>
        <begin position="496"/>
        <end position="535"/>
    </location>
</feature>
<evidence type="ECO:0008006" key="4">
    <source>
        <dbReference type="Google" id="ProtNLM"/>
    </source>
</evidence>
<feature type="region of interest" description="Disordered" evidence="1">
    <location>
        <begin position="380"/>
        <end position="403"/>
    </location>
</feature>
<gene>
    <name evidence="2" type="ORF">AAG570_011466</name>
</gene>
<accession>A0ABD0YKQ5</accession>
<feature type="compositionally biased region" description="Polar residues" evidence="1">
    <location>
        <begin position="441"/>
        <end position="452"/>
    </location>
</feature>
<comment type="caution">
    <text evidence="2">The sequence shown here is derived from an EMBL/GenBank/DDBJ whole genome shotgun (WGS) entry which is preliminary data.</text>
</comment>
<name>A0ABD0YKQ5_9HEMI</name>
<evidence type="ECO:0000313" key="2">
    <source>
        <dbReference type="EMBL" id="KAL1131855.1"/>
    </source>
</evidence>
<feature type="compositionally biased region" description="Polar residues" evidence="1">
    <location>
        <begin position="380"/>
        <end position="393"/>
    </location>
</feature>
<evidence type="ECO:0000313" key="3">
    <source>
        <dbReference type="Proteomes" id="UP001558652"/>
    </source>
</evidence>
<organism evidence="2 3">
    <name type="scientific">Ranatra chinensis</name>
    <dbReference type="NCBI Taxonomy" id="642074"/>
    <lineage>
        <taxon>Eukaryota</taxon>
        <taxon>Metazoa</taxon>
        <taxon>Ecdysozoa</taxon>
        <taxon>Arthropoda</taxon>
        <taxon>Hexapoda</taxon>
        <taxon>Insecta</taxon>
        <taxon>Pterygota</taxon>
        <taxon>Neoptera</taxon>
        <taxon>Paraneoptera</taxon>
        <taxon>Hemiptera</taxon>
        <taxon>Heteroptera</taxon>
        <taxon>Panheteroptera</taxon>
        <taxon>Nepomorpha</taxon>
        <taxon>Nepidae</taxon>
        <taxon>Ranatrinae</taxon>
        <taxon>Ranatra</taxon>
    </lineage>
</organism>
<dbReference type="Proteomes" id="UP001558652">
    <property type="component" value="Unassembled WGS sequence"/>
</dbReference>